<organism evidence="3 4">
    <name type="scientific">Prosthecobacter debontii</name>
    <dbReference type="NCBI Taxonomy" id="48467"/>
    <lineage>
        <taxon>Bacteria</taxon>
        <taxon>Pseudomonadati</taxon>
        <taxon>Verrucomicrobiota</taxon>
        <taxon>Verrucomicrobiia</taxon>
        <taxon>Verrucomicrobiales</taxon>
        <taxon>Verrucomicrobiaceae</taxon>
        <taxon>Prosthecobacter</taxon>
    </lineage>
</organism>
<dbReference type="EMBL" id="FUYE01000001">
    <property type="protein sequence ID" value="SKA76963.1"/>
    <property type="molecule type" value="Genomic_DNA"/>
</dbReference>
<accession>A0A1T4WI13</accession>
<dbReference type="Proteomes" id="UP000190774">
    <property type="component" value="Unassembled WGS sequence"/>
</dbReference>
<reference evidence="4" key="1">
    <citation type="submission" date="2017-02" db="EMBL/GenBank/DDBJ databases">
        <authorList>
            <person name="Varghese N."/>
            <person name="Submissions S."/>
        </authorList>
    </citation>
    <scope>NUCLEOTIDE SEQUENCE [LARGE SCALE GENOMIC DNA]</scope>
    <source>
        <strain evidence="4">ATCC 700200</strain>
    </source>
</reference>
<dbReference type="PANTHER" id="PTHR36582">
    <property type="entry name" value="ANTITOXIN PARD"/>
    <property type="match status" value="1"/>
</dbReference>
<proteinExistence type="inferred from homology"/>
<dbReference type="GO" id="GO:0006355">
    <property type="term" value="P:regulation of DNA-templated transcription"/>
    <property type="evidence" value="ECO:0007669"/>
    <property type="project" value="InterPro"/>
</dbReference>
<dbReference type="Gene3D" id="6.10.10.120">
    <property type="entry name" value="Antitoxin ParD1-like"/>
    <property type="match status" value="1"/>
</dbReference>
<dbReference type="InterPro" id="IPR010985">
    <property type="entry name" value="Ribbon_hlx_hlx"/>
</dbReference>
<gene>
    <name evidence="3" type="ORF">SAMN02745166_00277</name>
</gene>
<evidence type="ECO:0000313" key="4">
    <source>
        <dbReference type="Proteomes" id="UP000190774"/>
    </source>
</evidence>
<name>A0A1T4WI13_9BACT</name>
<evidence type="ECO:0000256" key="2">
    <source>
        <dbReference type="ARBA" id="ARBA00022649"/>
    </source>
</evidence>
<evidence type="ECO:0000256" key="1">
    <source>
        <dbReference type="ARBA" id="ARBA00008580"/>
    </source>
</evidence>
<dbReference type="RefSeq" id="WP_078811505.1">
    <property type="nucleotide sequence ID" value="NZ_FUYE01000001.1"/>
</dbReference>
<dbReference type="InterPro" id="IPR038296">
    <property type="entry name" value="ParD_sf"/>
</dbReference>
<dbReference type="PANTHER" id="PTHR36582:SF2">
    <property type="entry name" value="ANTITOXIN PARD"/>
    <property type="match status" value="1"/>
</dbReference>
<dbReference type="AlphaFoldDB" id="A0A1T4WI13"/>
<keyword evidence="2" id="KW-1277">Toxin-antitoxin system</keyword>
<comment type="similarity">
    <text evidence="1">Belongs to the ParD antitoxin family.</text>
</comment>
<dbReference type="OrthoDB" id="9811310at2"/>
<protein>
    <submittedName>
        <fullName evidence="3">Antitoxin ParD1/3/4</fullName>
    </submittedName>
</protein>
<dbReference type="InterPro" id="IPR022789">
    <property type="entry name" value="ParD"/>
</dbReference>
<sequence length="89" mass="10276">MAAGVNVRFAGELQNFIQERVLKSGLYSSTSEYIRDLVRRDYDKEEQRKWAWLRNELRAGAVADESEFVPLDAETLISKAKKRNKANAR</sequence>
<keyword evidence="4" id="KW-1185">Reference proteome</keyword>
<dbReference type="SUPFAM" id="SSF47598">
    <property type="entry name" value="Ribbon-helix-helix"/>
    <property type="match status" value="1"/>
</dbReference>
<evidence type="ECO:0000313" key="3">
    <source>
        <dbReference type="EMBL" id="SKA76963.1"/>
    </source>
</evidence>
<dbReference type="STRING" id="48467.SAMN02745166_00277"/>